<dbReference type="InterPro" id="IPR003034">
    <property type="entry name" value="SAP_dom"/>
</dbReference>
<proteinExistence type="predicted"/>
<dbReference type="AlphaFoldDB" id="A0A233W2L7"/>
<protein>
    <recommendedName>
        <fullName evidence="1">SAP domain-containing protein</fullName>
    </recommendedName>
</protein>
<evidence type="ECO:0000259" key="1">
    <source>
        <dbReference type="PROSITE" id="PS50800"/>
    </source>
</evidence>
<reference evidence="3" key="1">
    <citation type="submission" date="2017-04" db="EMBL/GenBank/DDBJ databases">
        <title>Finegoldia magna isolated from orthopedic joint implant-associated infections.</title>
        <authorList>
            <person name="Bjorklund S."/>
            <person name="Bruggemann H."/>
            <person name="Jensen A."/>
            <person name="Hellmark B."/>
            <person name="Soderquist B."/>
        </authorList>
    </citation>
    <scope>NUCLEOTIDE SEQUENCE [LARGE SCALE GENOMIC DNA]</scope>
    <source>
        <strain evidence="3">08T492</strain>
    </source>
</reference>
<dbReference type="SUPFAM" id="SSF68906">
    <property type="entry name" value="SAP domain"/>
    <property type="match status" value="1"/>
</dbReference>
<name>A0A233W2L7_FINMA</name>
<dbReference type="EMBL" id="NDYI01000009">
    <property type="protein sequence ID" value="OXZ38895.1"/>
    <property type="molecule type" value="Genomic_DNA"/>
</dbReference>
<dbReference type="Proteomes" id="UP000215361">
    <property type="component" value="Unassembled WGS sequence"/>
</dbReference>
<evidence type="ECO:0000313" key="2">
    <source>
        <dbReference type="EMBL" id="OXZ38895.1"/>
    </source>
</evidence>
<dbReference type="PROSITE" id="PS50800">
    <property type="entry name" value="SAP"/>
    <property type="match status" value="1"/>
</dbReference>
<dbReference type="Pfam" id="PF02037">
    <property type="entry name" value="SAP"/>
    <property type="match status" value="1"/>
</dbReference>
<dbReference type="Gene3D" id="1.10.720.30">
    <property type="entry name" value="SAP domain"/>
    <property type="match status" value="1"/>
</dbReference>
<comment type="caution">
    <text evidence="2">The sequence shown here is derived from an EMBL/GenBank/DDBJ whole genome shotgun (WGS) entry which is preliminary data.</text>
</comment>
<feature type="domain" description="SAP" evidence="1">
    <location>
        <begin position="108"/>
        <end position="142"/>
    </location>
</feature>
<dbReference type="InterPro" id="IPR036361">
    <property type="entry name" value="SAP_dom_sf"/>
</dbReference>
<organism evidence="2 3">
    <name type="scientific">Finegoldia magna</name>
    <name type="common">Peptostreptococcus magnus</name>
    <dbReference type="NCBI Taxonomy" id="1260"/>
    <lineage>
        <taxon>Bacteria</taxon>
        <taxon>Bacillati</taxon>
        <taxon>Bacillota</taxon>
        <taxon>Tissierellia</taxon>
        <taxon>Tissierellales</taxon>
        <taxon>Peptoniphilaceae</taxon>
        <taxon>Finegoldia</taxon>
    </lineage>
</organism>
<evidence type="ECO:0000313" key="3">
    <source>
        <dbReference type="Proteomes" id="UP000215361"/>
    </source>
</evidence>
<dbReference type="SMART" id="SM00513">
    <property type="entry name" value="SAP"/>
    <property type="match status" value="1"/>
</dbReference>
<accession>A0A233W2L7</accession>
<sequence length="348" mass="41504">MSILKKLFGLNDETETKNDNILISEDSNIKIEKDSKNIEPKIEEHTRKDNLWNHISKVILLNWCNGKEYPSQYPQYFFYKYGIKNTKKAHQELIDNMYLENCSKEYALKTLKVSELKAHLKDSNLKQTGNKDELIQRIIDNNVAVNFNGKSIYVLSELGKKFILNNEPWIYYHNHDFMIDVLEYQSMWEKLKLENTNVNGEIISLCILLHKVQKNMDYKKYNQAWLNLSSLHKIFSENKDYKNIVKVAIKMLTIEVSGLDDIVSDINLKRTHLPYIRLNKYLVTDIKNHYEYFDPNEIDFIKEHLDYSIFEIDQIKDIFYSVLEDFETTEHNLDRLIDDINKENLYKY</sequence>
<gene>
    <name evidence="2" type="ORF">B9N56_02580</name>
</gene>
<dbReference type="RefSeq" id="WP_094202603.1">
    <property type="nucleotide sequence ID" value="NZ_JAWGLI010000012.1"/>
</dbReference>